<feature type="transmembrane region" description="Helical" evidence="1">
    <location>
        <begin position="42"/>
        <end position="60"/>
    </location>
</feature>
<dbReference type="EMBL" id="JBEPCU010000512">
    <property type="protein sequence ID" value="MER6980240.1"/>
    <property type="molecule type" value="Genomic_DNA"/>
</dbReference>
<evidence type="ECO:0000256" key="1">
    <source>
        <dbReference type="SAM" id="Phobius"/>
    </source>
</evidence>
<keyword evidence="1" id="KW-0472">Membrane</keyword>
<keyword evidence="3" id="KW-1185">Reference proteome</keyword>
<organism evidence="2 3">
    <name type="scientific">Streptomyces carpinensis</name>
    <dbReference type="NCBI Taxonomy" id="66369"/>
    <lineage>
        <taxon>Bacteria</taxon>
        <taxon>Bacillati</taxon>
        <taxon>Actinomycetota</taxon>
        <taxon>Actinomycetes</taxon>
        <taxon>Kitasatosporales</taxon>
        <taxon>Streptomycetaceae</taxon>
        <taxon>Streptomyces</taxon>
    </lineage>
</organism>
<name>A0ABV1W800_9ACTN</name>
<evidence type="ECO:0000313" key="3">
    <source>
        <dbReference type="Proteomes" id="UP001458415"/>
    </source>
</evidence>
<dbReference type="Proteomes" id="UP001458415">
    <property type="component" value="Unassembled WGS sequence"/>
</dbReference>
<sequence length="100" mass="10746">MHEAAHADYQDRPTPDEKEREAYYVHKTGALSLALGIDDPAAVARVLVALIGIASWPFIVPQQRLMLGPDGDTESGWAPLRAGIVAHGHSIVDNLLQGPV</sequence>
<reference evidence="2 3" key="1">
    <citation type="submission" date="2024-06" db="EMBL/GenBank/DDBJ databases">
        <title>The Natural Products Discovery Center: Release of the First 8490 Sequenced Strains for Exploring Actinobacteria Biosynthetic Diversity.</title>
        <authorList>
            <person name="Kalkreuter E."/>
            <person name="Kautsar S.A."/>
            <person name="Yang D."/>
            <person name="Bader C.D."/>
            <person name="Teijaro C.N."/>
            <person name="Fluegel L."/>
            <person name="Davis C.M."/>
            <person name="Simpson J.R."/>
            <person name="Lauterbach L."/>
            <person name="Steele A.D."/>
            <person name="Gui C."/>
            <person name="Meng S."/>
            <person name="Li G."/>
            <person name="Viehrig K."/>
            <person name="Ye F."/>
            <person name="Su P."/>
            <person name="Kiefer A.F."/>
            <person name="Nichols A."/>
            <person name="Cepeda A.J."/>
            <person name="Yan W."/>
            <person name="Fan B."/>
            <person name="Jiang Y."/>
            <person name="Adhikari A."/>
            <person name="Zheng C.-J."/>
            <person name="Schuster L."/>
            <person name="Cowan T.M."/>
            <person name="Smanski M.J."/>
            <person name="Chevrette M.G."/>
            <person name="De Carvalho L.P.S."/>
            <person name="Shen B."/>
        </authorList>
    </citation>
    <scope>NUCLEOTIDE SEQUENCE [LARGE SCALE GENOMIC DNA]</scope>
    <source>
        <strain evidence="2 3">NPDC000634</strain>
    </source>
</reference>
<protein>
    <submittedName>
        <fullName evidence="2">Uncharacterized protein</fullName>
    </submittedName>
</protein>
<gene>
    <name evidence="2" type="ORF">ABT317_25530</name>
</gene>
<keyword evidence="1" id="KW-0812">Transmembrane</keyword>
<evidence type="ECO:0000313" key="2">
    <source>
        <dbReference type="EMBL" id="MER6980240.1"/>
    </source>
</evidence>
<comment type="caution">
    <text evidence="2">The sequence shown here is derived from an EMBL/GenBank/DDBJ whole genome shotgun (WGS) entry which is preliminary data.</text>
</comment>
<accession>A0ABV1W800</accession>
<dbReference type="RefSeq" id="WP_143668129.1">
    <property type="nucleotide sequence ID" value="NZ_MUBM01000206.1"/>
</dbReference>
<proteinExistence type="predicted"/>
<keyword evidence="1" id="KW-1133">Transmembrane helix</keyword>